<feature type="compositionally biased region" description="Low complexity" evidence="4">
    <location>
        <begin position="8"/>
        <end position="43"/>
    </location>
</feature>
<dbReference type="Gene3D" id="2.130.10.30">
    <property type="entry name" value="Regulator of chromosome condensation 1/beta-lactamase-inhibitor protein II"/>
    <property type="match status" value="1"/>
</dbReference>
<dbReference type="FunCoup" id="A0A409V9K4">
    <property type="interactions" value="696"/>
</dbReference>
<dbReference type="PRINTS" id="PR00633">
    <property type="entry name" value="RCCNDNSATION"/>
</dbReference>
<gene>
    <name evidence="6" type="ORF">CVT24_004912</name>
</gene>
<comment type="caution">
    <text evidence="6">The sequence shown here is derived from an EMBL/GenBank/DDBJ whole genome shotgun (WGS) entry which is preliminary data.</text>
</comment>
<evidence type="ECO:0000259" key="5">
    <source>
        <dbReference type="Pfam" id="PF25390"/>
    </source>
</evidence>
<dbReference type="Proteomes" id="UP000284842">
    <property type="component" value="Unassembled WGS sequence"/>
</dbReference>
<evidence type="ECO:0000313" key="7">
    <source>
        <dbReference type="Proteomes" id="UP000284842"/>
    </source>
</evidence>
<feature type="repeat" description="RCC1" evidence="3">
    <location>
        <begin position="141"/>
        <end position="205"/>
    </location>
</feature>
<feature type="repeat" description="RCC1" evidence="3">
    <location>
        <begin position="393"/>
        <end position="453"/>
    </location>
</feature>
<dbReference type="GO" id="GO:0005085">
    <property type="term" value="F:guanyl-nucleotide exchange factor activity"/>
    <property type="evidence" value="ECO:0007669"/>
    <property type="project" value="TreeGrafter"/>
</dbReference>
<evidence type="ECO:0000256" key="1">
    <source>
        <dbReference type="ARBA" id="ARBA00022658"/>
    </source>
</evidence>
<feature type="region of interest" description="Disordered" evidence="4">
    <location>
        <begin position="1"/>
        <end position="129"/>
    </location>
</feature>
<dbReference type="InParanoid" id="A0A409V9K4"/>
<dbReference type="SUPFAM" id="SSF50985">
    <property type="entry name" value="RCC1/BLIP-II"/>
    <property type="match status" value="1"/>
</dbReference>
<dbReference type="GO" id="GO:0005737">
    <property type="term" value="C:cytoplasm"/>
    <property type="evidence" value="ECO:0007669"/>
    <property type="project" value="TreeGrafter"/>
</dbReference>
<evidence type="ECO:0000313" key="6">
    <source>
        <dbReference type="EMBL" id="PPQ63402.1"/>
    </source>
</evidence>
<feature type="repeat" description="RCC1" evidence="3">
    <location>
        <begin position="275"/>
        <end position="334"/>
    </location>
</feature>
<sequence length="574" mass="60890">MPPRRSSRAASAKPASKAAPSKPAAAPAKTNGVKRAASPERASSPPPKRSRSAAPKSKSEAVPLAASNGRKKPLSRTSSATKVAEPLKKSRKLSPVGEDAEEPKVPKEKAVKEPKPPKEHKQLKPYFNPLPTPPPKQRPGLLPFAWGAGNFGQFGMGPNVLGEVTKPKRNVWAEQQMEKNTFGDDNAGMESVTCGGLHTIFIDEKGTIWTCGVNDDAALGRITKDVPDPNNPGSFLSVDDLTSIPHPLESLVAEGFRAVKAVAGDSICAAISDKGDMRAWGSFRVNSGALGFSDGMQHQFTPMSILSLPVKPGDAEKASNIASGSNHVIVLTTHGNIYTWGAGEESQLGRRVLERRKIHGTIPEKMTLGNRRSRKAVYIGSGSMHSFAVDEDGDVWAWGLNSMGQLGTGWTSAEDNEVLLPQLVTTLSKEALGGDKVVQIEGGTHHTLFLTAAGKIYACGRCDAGQLGLPDDHEAFKSPANKDFIPEPTLVPFPASDDPVISIAVGTHNNAAITKGGALYAWGQGVQGELGLGDEEEVRTPQVIVRKEGGSWFAASVACGGQHTIGLFRRKEKA</sequence>
<feature type="compositionally biased region" description="Basic and acidic residues" evidence="4">
    <location>
        <begin position="102"/>
        <end position="122"/>
    </location>
</feature>
<dbReference type="PROSITE" id="PS50012">
    <property type="entry name" value="RCC1_3"/>
    <property type="match status" value="6"/>
</dbReference>
<protein>
    <recommendedName>
        <fullName evidence="5">RCC1-like domain-containing protein</fullName>
    </recommendedName>
</protein>
<feature type="repeat" description="RCC1" evidence="3">
    <location>
        <begin position="517"/>
        <end position="570"/>
    </location>
</feature>
<dbReference type="PANTHER" id="PTHR45982">
    <property type="entry name" value="REGULATOR OF CHROMOSOME CONDENSATION"/>
    <property type="match status" value="1"/>
</dbReference>
<evidence type="ECO:0000256" key="4">
    <source>
        <dbReference type="SAM" id="MobiDB-lite"/>
    </source>
</evidence>
<keyword evidence="1" id="KW-0344">Guanine-nucleotide releasing factor</keyword>
<feature type="repeat" description="RCC1" evidence="3">
    <location>
        <begin position="454"/>
        <end position="516"/>
    </location>
</feature>
<keyword evidence="2" id="KW-0677">Repeat</keyword>
<dbReference type="PROSITE" id="PS00626">
    <property type="entry name" value="RCC1_2"/>
    <property type="match status" value="2"/>
</dbReference>
<feature type="domain" description="RCC1-like" evidence="5">
    <location>
        <begin position="144"/>
        <end position="565"/>
    </location>
</feature>
<dbReference type="InterPro" id="IPR009091">
    <property type="entry name" value="RCC1/BLIP-II"/>
</dbReference>
<dbReference type="InterPro" id="IPR000408">
    <property type="entry name" value="Reg_chr_condens"/>
</dbReference>
<accession>A0A409V9K4</accession>
<dbReference type="AlphaFoldDB" id="A0A409V9K4"/>
<dbReference type="InterPro" id="IPR058923">
    <property type="entry name" value="RCC1-like_dom"/>
</dbReference>
<dbReference type="OrthoDB" id="61110at2759"/>
<evidence type="ECO:0000256" key="3">
    <source>
        <dbReference type="PROSITE-ProRule" id="PRU00235"/>
    </source>
</evidence>
<dbReference type="PANTHER" id="PTHR45982:SF1">
    <property type="entry name" value="REGULATOR OF CHROMOSOME CONDENSATION"/>
    <property type="match status" value="1"/>
</dbReference>
<organism evidence="6 7">
    <name type="scientific">Panaeolus cyanescens</name>
    <dbReference type="NCBI Taxonomy" id="181874"/>
    <lineage>
        <taxon>Eukaryota</taxon>
        <taxon>Fungi</taxon>
        <taxon>Dikarya</taxon>
        <taxon>Basidiomycota</taxon>
        <taxon>Agaricomycotina</taxon>
        <taxon>Agaricomycetes</taxon>
        <taxon>Agaricomycetidae</taxon>
        <taxon>Agaricales</taxon>
        <taxon>Agaricineae</taxon>
        <taxon>Galeropsidaceae</taxon>
        <taxon>Panaeolus</taxon>
    </lineage>
</organism>
<feature type="repeat" description="RCC1" evidence="3">
    <location>
        <begin position="335"/>
        <end position="392"/>
    </location>
</feature>
<dbReference type="PROSITE" id="PS00625">
    <property type="entry name" value="RCC1_1"/>
    <property type="match status" value="1"/>
</dbReference>
<evidence type="ECO:0000256" key="2">
    <source>
        <dbReference type="ARBA" id="ARBA00022737"/>
    </source>
</evidence>
<dbReference type="Pfam" id="PF25390">
    <property type="entry name" value="WD40_RLD"/>
    <property type="match status" value="1"/>
</dbReference>
<dbReference type="InterPro" id="IPR051553">
    <property type="entry name" value="Ran_GTPase-activating"/>
</dbReference>
<name>A0A409V9K4_9AGAR</name>
<proteinExistence type="predicted"/>
<reference evidence="6 7" key="1">
    <citation type="journal article" date="2018" name="Evol. Lett.">
        <title>Horizontal gene cluster transfer increased hallucinogenic mushroom diversity.</title>
        <authorList>
            <person name="Reynolds H.T."/>
            <person name="Vijayakumar V."/>
            <person name="Gluck-Thaler E."/>
            <person name="Korotkin H.B."/>
            <person name="Matheny P.B."/>
            <person name="Slot J.C."/>
        </authorList>
    </citation>
    <scope>NUCLEOTIDE SEQUENCE [LARGE SCALE GENOMIC DNA]</scope>
    <source>
        <strain evidence="6 7">2629</strain>
    </source>
</reference>
<keyword evidence="7" id="KW-1185">Reference proteome</keyword>
<dbReference type="STRING" id="181874.A0A409V9K4"/>
<dbReference type="EMBL" id="NHTK01006123">
    <property type="protein sequence ID" value="PPQ63402.1"/>
    <property type="molecule type" value="Genomic_DNA"/>
</dbReference>